<feature type="signal peptide" evidence="2">
    <location>
        <begin position="1"/>
        <end position="18"/>
    </location>
</feature>
<dbReference type="GeneID" id="30014073"/>
<evidence type="ECO:0000313" key="4">
    <source>
        <dbReference type="Proteomes" id="UP000078343"/>
    </source>
</evidence>
<sequence length="408" mass="45394">MACFNMIVLHHMPQLAEAVHQDDDWTGVTDAGVRRRRQNRLNSRAFRRRRKVLEEAAAAESQPSQTLGLSQSQFHTGHPPGQRANSPLREKDDDEAQGGQTEGEGDILVPCWIEARQCVTSLRMSMLANNRPQGCRRALLPYDASSPARLDQVIFPLSADHLLTLIQYNILRGCLENRRLLREAFRRRCKSGNKTVWPNDDCPVVGYQGDDDDDGREWSATALTVFPTLTLDGDGDDDDDVIAPLSRILPRSLHPTSLQNTVPHAAWIDILPHPVLRDNLIRATTSLSVSESSAADGTTNSASNLFGVFDPDDLWTDSVGGLFFETGPSPGPVEEGKEEEEEVAGAVFVGGIVWSPPWDISGWELSEGFWRKWGWMMKGCAGEVLEATNRWRRQRGEEELQLGWTSVG</sequence>
<dbReference type="PANTHER" id="PTHR38116:SF5">
    <property type="entry name" value="BZIP DOMAIN-CONTAINING PROTEIN"/>
    <property type="match status" value="1"/>
</dbReference>
<feature type="compositionally biased region" description="Polar residues" evidence="1">
    <location>
        <begin position="61"/>
        <end position="75"/>
    </location>
</feature>
<dbReference type="Proteomes" id="UP000078343">
    <property type="component" value="Unassembled WGS sequence"/>
</dbReference>
<evidence type="ECO:0000256" key="1">
    <source>
        <dbReference type="SAM" id="MobiDB-lite"/>
    </source>
</evidence>
<reference evidence="3 4" key="1">
    <citation type="submission" date="2016-04" db="EMBL/GenBank/DDBJ databases">
        <title>Draft genome of Fonsecaea erecta CBS 125763.</title>
        <authorList>
            <person name="Weiss V.A."/>
            <person name="Vicente V.A."/>
            <person name="Raittz R.T."/>
            <person name="Moreno L.F."/>
            <person name="De Souza E.M."/>
            <person name="Pedrosa F.O."/>
            <person name="Steffens M.B."/>
            <person name="Faoro H."/>
            <person name="Tadra-Sfeir M.Z."/>
            <person name="Najafzadeh M.J."/>
            <person name="Felipe M.S."/>
            <person name="Teixeira M."/>
            <person name="Sun J."/>
            <person name="Xi L."/>
            <person name="Gomes R."/>
            <person name="De Azevedo C.M."/>
            <person name="Salgado C.G."/>
            <person name="Da Silva M.B."/>
            <person name="Nascimento M.F."/>
            <person name="Queiroz-Telles F."/>
            <person name="Attili D.S."/>
            <person name="Gorbushina A."/>
        </authorList>
    </citation>
    <scope>NUCLEOTIDE SEQUENCE [LARGE SCALE GENOMIC DNA]</scope>
    <source>
        <strain evidence="3 4">CBS 125763</strain>
    </source>
</reference>
<dbReference type="RefSeq" id="XP_018689120.1">
    <property type="nucleotide sequence ID" value="XM_018841411.1"/>
</dbReference>
<feature type="chain" id="PRO_5008098366" description="BZIP domain-containing protein" evidence="2">
    <location>
        <begin position="19"/>
        <end position="408"/>
    </location>
</feature>
<dbReference type="STRING" id="1367422.A0A178Z988"/>
<dbReference type="AlphaFoldDB" id="A0A178Z988"/>
<evidence type="ECO:0000256" key="2">
    <source>
        <dbReference type="SAM" id="SignalP"/>
    </source>
</evidence>
<dbReference type="EMBL" id="LVYI01000010">
    <property type="protein sequence ID" value="OAP55753.1"/>
    <property type="molecule type" value="Genomic_DNA"/>
</dbReference>
<dbReference type="InterPro" id="IPR021833">
    <property type="entry name" value="DUF3425"/>
</dbReference>
<comment type="caution">
    <text evidence="3">The sequence shown here is derived from an EMBL/GenBank/DDBJ whole genome shotgun (WGS) entry which is preliminary data.</text>
</comment>
<protein>
    <recommendedName>
        <fullName evidence="5">BZIP domain-containing protein</fullName>
    </recommendedName>
</protein>
<gene>
    <name evidence="3" type="ORF">AYL99_09905</name>
</gene>
<keyword evidence="2" id="KW-0732">Signal</keyword>
<evidence type="ECO:0008006" key="5">
    <source>
        <dbReference type="Google" id="ProtNLM"/>
    </source>
</evidence>
<dbReference type="OrthoDB" id="4160957at2759"/>
<dbReference type="Pfam" id="PF11905">
    <property type="entry name" value="DUF3425"/>
    <property type="match status" value="1"/>
</dbReference>
<dbReference type="PANTHER" id="PTHR38116">
    <property type="entry name" value="CHROMOSOME 7, WHOLE GENOME SHOTGUN SEQUENCE"/>
    <property type="match status" value="1"/>
</dbReference>
<name>A0A178Z988_9EURO</name>
<keyword evidence="4" id="KW-1185">Reference proteome</keyword>
<evidence type="ECO:0000313" key="3">
    <source>
        <dbReference type="EMBL" id="OAP55753.1"/>
    </source>
</evidence>
<dbReference type="CDD" id="cd14688">
    <property type="entry name" value="bZIP_YAP"/>
    <property type="match status" value="1"/>
</dbReference>
<proteinExistence type="predicted"/>
<feature type="region of interest" description="Disordered" evidence="1">
    <location>
        <begin position="55"/>
        <end position="103"/>
    </location>
</feature>
<accession>A0A178Z988</accession>
<organism evidence="3 4">
    <name type="scientific">Fonsecaea erecta</name>
    <dbReference type="NCBI Taxonomy" id="1367422"/>
    <lineage>
        <taxon>Eukaryota</taxon>
        <taxon>Fungi</taxon>
        <taxon>Dikarya</taxon>
        <taxon>Ascomycota</taxon>
        <taxon>Pezizomycotina</taxon>
        <taxon>Eurotiomycetes</taxon>
        <taxon>Chaetothyriomycetidae</taxon>
        <taxon>Chaetothyriales</taxon>
        <taxon>Herpotrichiellaceae</taxon>
        <taxon>Fonsecaea</taxon>
    </lineage>
</organism>